<dbReference type="EMBL" id="KZ852025">
    <property type="protein sequence ID" value="RDH13913.1"/>
    <property type="molecule type" value="Genomic_DNA"/>
</dbReference>
<evidence type="ECO:0000313" key="2">
    <source>
        <dbReference type="EMBL" id="RDH13913.1"/>
    </source>
</evidence>
<gene>
    <name evidence="2" type="ORF">M747DRAFT_347526</name>
</gene>
<protein>
    <submittedName>
        <fullName evidence="2">Uncharacterized protein</fullName>
    </submittedName>
</protein>
<dbReference type="VEuPathDB" id="FungiDB:M747DRAFT_347526"/>
<reference evidence="2 3" key="1">
    <citation type="submission" date="2018-07" db="EMBL/GenBank/DDBJ databases">
        <title>Section-level genome sequencing of Aspergillus section Nigri to investigate inter- and intra-species variation.</title>
        <authorList>
            <consortium name="DOE Joint Genome Institute"/>
            <person name="Vesth T.C."/>
            <person name="Nybo J.L."/>
            <person name="Theobald S."/>
            <person name="Frisvad J.C."/>
            <person name="Larsen T.O."/>
            <person name="Nielsen K.F."/>
            <person name="Hoof J.B."/>
            <person name="Brandl J."/>
            <person name="Salamov A."/>
            <person name="Riley R."/>
            <person name="Gladden J.M."/>
            <person name="Phatale P."/>
            <person name="Nielsen M.T."/>
            <person name="Lyhne E.K."/>
            <person name="Kogle M.E."/>
            <person name="Strasser K."/>
            <person name="McDonnell E."/>
            <person name="Barry K."/>
            <person name="Clum A."/>
            <person name="Chen C."/>
            <person name="Nolan M."/>
            <person name="Sandor L."/>
            <person name="Kuo A."/>
            <person name="Lipzen A."/>
            <person name="Hainaut M."/>
            <person name="Drula E."/>
            <person name="Tsang A."/>
            <person name="Magnuson J.K."/>
            <person name="Henrissat B."/>
            <person name="Wiebenga A."/>
            <person name="Simmons B.A."/>
            <person name="Makela M.R."/>
            <person name="De vries R.P."/>
            <person name="Grigoriev I.V."/>
            <person name="Mortensen U.H."/>
            <person name="Baker S.E."/>
            <person name="Andersen M.R."/>
        </authorList>
    </citation>
    <scope>NUCLEOTIDE SEQUENCE [LARGE SCALE GENOMIC DNA]</scope>
    <source>
        <strain evidence="2 3">ATCC 13496</strain>
    </source>
</reference>
<sequence length="77" mass="7853">MAYMLYGTCVCLSPVRSDAARAPDSLAGSRGGGGWCLPAHPSAPLTGGLGLLPGPEPERPSVTLPVPGQPITQSRRV</sequence>
<organism evidence="2 3">
    <name type="scientific">Aspergillus niger ATCC 13496</name>
    <dbReference type="NCBI Taxonomy" id="1353008"/>
    <lineage>
        <taxon>Eukaryota</taxon>
        <taxon>Fungi</taxon>
        <taxon>Dikarya</taxon>
        <taxon>Ascomycota</taxon>
        <taxon>Pezizomycotina</taxon>
        <taxon>Eurotiomycetes</taxon>
        <taxon>Eurotiomycetidae</taxon>
        <taxon>Eurotiales</taxon>
        <taxon>Aspergillaceae</taxon>
        <taxon>Aspergillus</taxon>
        <taxon>Aspergillus subgen. Circumdati</taxon>
    </lineage>
</organism>
<feature type="region of interest" description="Disordered" evidence="1">
    <location>
        <begin position="46"/>
        <end position="77"/>
    </location>
</feature>
<dbReference type="Proteomes" id="UP000253845">
    <property type="component" value="Unassembled WGS sequence"/>
</dbReference>
<evidence type="ECO:0000256" key="1">
    <source>
        <dbReference type="SAM" id="MobiDB-lite"/>
    </source>
</evidence>
<dbReference type="AlphaFoldDB" id="A0A370BEE8"/>
<accession>A0A370BEE8</accession>
<name>A0A370BEE8_ASPNG</name>
<proteinExistence type="predicted"/>
<evidence type="ECO:0000313" key="3">
    <source>
        <dbReference type="Proteomes" id="UP000253845"/>
    </source>
</evidence>